<reference evidence="2" key="1">
    <citation type="submission" date="2020-12" db="EMBL/GenBank/DDBJ databases">
        <title>Metabolic potential, ecology and presence of endohyphal bacteria is reflected in genomic diversity of Mucoromycotina.</title>
        <authorList>
            <person name="Muszewska A."/>
            <person name="Okrasinska A."/>
            <person name="Steczkiewicz K."/>
            <person name="Drgas O."/>
            <person name="Orlowska M."/>
            <person name="Perlinska-Lenart U."/>
            <person name="Aleksandrzak-Piekarczyk T."/>
            <person name="Szatraj K."/>
            <person name="Zielenkiewicz U."/>
            <person name="Pilsyk S."/>
            <person name="Malc E."/>
            <person name="Mieczkowski P."/>
            <person name="Kruszewska J.S."/>
            <person name="Biernat P."/>
            <person name="Pawlowska J."/>
        </authorList>
    </citation>
    <scope>NUCLEOTIDE SEQUENCE</scope>
    <source>
        <strain evidence="2">WA0000017839</strain>
    </source>
</reference>
<keyword evidence="3" id="KW-1185">Reference proteome</keyword>
<dbReference type="OrthoDB" id="2213331at2759"/>
<evidence type="ECO:0000256" key="1">
    <source>
        <dbReference type="SAM" id="MobiDB-lite"/>
    </source>
</evidence>
<evidence type="ECO:0000313" key="2">
    <source>
        <dbReference type="EMBL" id="KAG2204345.1"/>
    </source>
</evidence>
<protein>
    <submittedName>
        <fullName evidence="2">Uncharacterized protein</fullName>
    </submittedName>
</protein>
<dbReference type="Proteomes" id="UP000603453">
    <property type="component" value="Unassembled WGS sequence"/>
</dbReference>
<feature type="region of interest" description="Disordered" evidence="1">
    <location>
        <begin position="1"/>
        <end position="22"/>
    </location>
</feature>
<sequence length="261" mass="30014">MALPDNNQNPNLDSGPSRSPRPLWSRIAATTKTSLIFNEESNTVNEDGLTIIKSLVFRVGRTEGSIMFDITSRPEPQRDFFKIIATQFPTRWDVAFQMEGNRKIIEVQLLEAEKRQHALEHASLAPNGSVKAQPKCWECDSTEHLRHACPFKKPRRASTSPNVEPTSRDLMEITDPVVLDSDDKDMDTNENTELLLFWLQTTMTAFQRNIFYVEDLHALDTGYGFDEEMIIIQGFCRSEDPNNYCEMLDQRSYMTKFLKIL</sequence>
<dbReference type="AlphaFoldDB" id="A0A8H7R645"/>
<dbReference type="EMBL" id="JAEPRD010000045">
    <property type="protein sequence ID" value="KAG2204345.1"/>
    <property type="molecule type" value="Genomic_DNA"/>
</dbReference>
<comment type="caution">
    <text evidence="2">The sequence shown here is derived from an EMBL/GenBank/DDBJ whole genome shotgun (WGS) entry which is preliminary data.</text>
</comment>
<proteinExistence type="predicted"/>
<accession>A0A8H7R645</accession>
<feature type="compositionally biased region" description="Polar residues" evidence="1">
    <location>
        <begin position="1"/>
        <end position="17"/>
    </location>
</feature>
<name>A0A8H7R645_9FUNG</name>
<organism evidence="2 3">
    <name type="scientific">Mucor saturninus</name>
    <dbReference type="NCBI Taxonomy" id="64648"/>
    <lineage>
        <taxon>Eukaryota</taxon>
        <taxon>Fungi</taxon>
        <taxon>Fungi incertae sedis</taxon>
        <taxon>Mucoromycota</taxon>
        <taxon>Mucoromycotina</taxon>
        <taxon>Mucoromycetes</taxon>
        <taxon>Mucorales</taxon>
        <taxon>Mucorineae</taxon>
        <taxon>Mucoraceae</taxon>
        <taxon>Mucor</taxon>
    </lineage>
</organism>
<evidence type="ECO:0000313" key="3">
    <source>
        <dbReference type="Proteomes" id="UP000603453"/>
    </source>
</evidence>
<gene>
    <name evidence="2" type="ORF">INT47_009387</name>
</gene>